<keyword evidence="6" id="KW-1185">Reference proteome</keyword>
<organism evidence="6 7">
    <name type="scientific">Pundamilia nyererei</name>
    <dbReference type="NCBI Taxonomy" id="303518"/>
    <lineage>
        <taxon>Eukaryota</taxon>
        <taxon>Metazoa</taxon>
        <taxon>Chordata</taxon>
        <taxon>Craniata</taxon>
        <taxon>Vertebrata</taxon>
        <taxon>Euteleostomi</taxon>
        <taxon>Actinopterygii</taxon>
        <taxon>Neopterygii</taxon>
        <taxon>Teleostei</taxon>
        <taxon>Neoteleostei</taxon>
        <taxon>Acanthomorphata</taxon>
        <taxon>Ovalentaria</taxon>
        <taxon>Cichlomorphae</taxon>
        <taxon>Cichliformes</taxon>
        <taxon>Cichlidae</taxon>
        <taxon>African cichlids</taxon>
        <taxon>Pseudocrenilabrinae</taxon>
        <taxon>Haplochromini</taxon>
        <taxon>Pundamilia</taxon>
    </lineage>
</organism>
<keyword evidence="1 2" id="KW-0175">Coiled coil</keyword>
<dbReference type="Pfam" id="PF14916">
    <property type="entry name" value="CCDC92"/>
    <property type="match status" value="1"/>
</dbReference>
<feature type="coiled-coil region" evidence="2">
    <location>
        <begin position="64"/>
        <end position="102"/>
    </location>
</feature>
<name>A0A9Y6JEC4_9CICH</name>
<feature type="compositionally biased region" description="Polar residues" evidence="3">
    <location>
        <begin position="117"/>
        <end position="130"/>
    </location>
</feature>
<sequence>MSSHNLPPVRHLPHWTRVGRLEKPCSLRRLPANPEQRLPLPVIKPAGRAAAETSCQSGSTDLRVASLQRNVQFLQEQHKETLKKLHAEIENLRRENKELKYKLIMEPPKSSRKVAHSRQNYRPPTQGSQAHTGLYMEEPLQDTRLLQDQALGSIGASTEILDSARQDYGTEANGRLITSLQPLRIHSSSSQPPRAPTLQECEIIIRQLYNANSLQSQEIVRVKALLRDIVSNKKITPENYIMAKAYLSDGTRGSLEENKLPKLGLQSFPEKQCGTSQSGVVFPALKQSLGYSIADRQKRSRAVQRDRLRRAVQ</sequence>
<feature type="domain" description="Coiled coil protein 74 C-terminal" evidence="5">
    <location>
        <begin position="189"/>
        <end position="310"/>
    </location>
</feature>
<protein>
    <submittedName>
        <fullName evidence="7">Coiled-coil domain-containing protein 74B isoform X1</fullName>
    </submittedName>
</protein>
<dbReference type="Pfam" id="PF14917">
    <property type="entry name" value="CCDC74_C"/>
    <property type="match status" value="1"/>
</dbReference>
<proteinExistence type="predicted"/>
<dbReference type="CTD" id="91409"/>
<accession>A0A9Y6JEC4</accession>
<dbReference type="InterPro" id="IPR029422">
    <property type="entry name" value="CCDC74_C"/>
</dbReference>
<evidence type="ECO:0000313" key="6">
    <source>
        <dbReference type="Proteomes" id="UP000695023"/>
    </source>
</evidence>
<dbReference type="PANTHER" id="PTHR14882">
    <property type="entry name" value="COILED-COIL DOMAIN-CONTAINING 74A"/>
    <property type="match status" value="1"/>
</dbReference>
<reference evidence="7" key="1">
    <citation type="submission" date="2025-08" db="UniProtKB">
        <authorList>
            <consortium name="RefSeq"/>
        </authorList>
    </citation>
    <scope>IDENTIFICATION</scope>
</reference>
<evidence type="ECO:0000256" key="2">
    <source>
        <dbReference type="SAM" id="Coils"/>
    </source>
</evidence>
<dbReference type="InterPro" id="IPR039496">
    <property type="entry name" value="CCDC92/74_N"/>
</dbReference>
<evidence type="ECO:0000256" key="1">
    <source>
        <dbReference type="ARBA" id="ARBA00023054"/>
    </source>
</evidence>
<dbReference type="InterPro" id="IPR040370">
    <property type="entry name" value="CCDC74A/CCDC74B/CCDC92"/>
</dbReference>
<evidence type="ECO:0000259" key="5">
    <source>
        <dbReference type="Pfam" id="PF14917"/>
    </source>
</evidence>
<dbReference type="RefSeq" id="XP_013766856.1">
    <property type="nucleotide sequence ID" value="XM_013911402.1"/>
</dbReference>
<feature type="domain" description="CCDC92/74 N-terminal" evidence="4">
    <location>
        <begin position="63"/>
        <end position="113"/>
    </location>
</feature>
<evidence type="ECO:0000313" key="7">
    <source>
        <dbReference type="RefSeq" id="XP_013766856.1"/>
    </source>
</evidence>
<dbReference type="AlphaFoldDB" id="A0A9Y6JEC4"/>
<gene>
    <name evidence="7" type="primary">ccdc74b</name>
</gene>
<evidence type="ECO:0000259" key="4">
    <source>
        <dbReference type="Pfam" id="PF14916"/>
    </source>
</evidence>
<evidence type="ECO:0000256" key="3">
    <source>
        <dbReference type="SAM" id="MobiDB-lite"/>
    </source>
</evidence>
<dbReference type="Proteomes" id="UP000695023">
    <property type="component" value="Unplaced"/>
</dbReference>
<dbReference type="PANTHER" id="PTHR14882:SF5">
    <property type="entry name" value="COILED-COIL DOMAIN CONTAINING 74A"/>
    <property type="match status" value="1"/>
</dbReference>
<feature type="region of interest" description="Disordered" evidence="3">
    <location>
        <begin position="109"/>
        <end position="130"/>
    </location>
</feature>